<evidence type="ECO:0000256" key="4">
    <source>
        <dbReference type="ARBA" id="ARBA00022737"/>
    </source>
</evidence>
<dbReference type="PANTHER" id="PTHR43034:SF2">
    <property type="entry name" value="ION-TRANSLOCATING OXIDOREDUCTASE COMPLEX SUBUNIT C"/>
    <property type="match status" value="1"/>
</dbReference>
<dbReference type="PROSITE" id="PS00198">
    <property type="entry name" value="4FE4S_FER_1"/>
    <property type="match status" value="1"/>
</dbReference>
<keyword evidence="4" id="KW-0677">Repeat</keyword>
<keyword evidence="2" id="KW-0004">4Fe-4S</keyword>
<dbReference type="GO" id="GO:0009055">
    <property type="term" value="F:electron transfer activity"/>
    <property type="evidence" value="ECO:0007669"/>
    <property type="project" value="InterPro"/>
</dbReference>
<evidence type="ECO:0000256" key="7">
    <source>
        <dbReference type="ARBA" id="ARBA00023014"/>
    </source>
</evidence>
<organism evidence="10">
    <name type="scientific">hydrothermal vent metagenome</name>
    <dbReference type="NCBI Taxonomy" id="652676"/>
    <lineage>
        <taxon>unclassified sequences</taxon>
        <taxon>metagenomes</taxon>
        <taxon>ecological metagenomes</taxon>
    </lineage>
</organism>
<keyword evidence="5" id="KW-0249">Electron transport</keyword>
<evidence type="ECO:0000259" key="9">
    <source>
        <dbReference type="PROSITE" id="PS51379"/>
    </source>
</evidence>
<evidence type="ECO:0000256" key="6">
    <source>
        <dbReference type="ARBA" id="ARBA00023004"/>
    </source>
</evidence>
<gene>
    <name evidence="10" type="ORF">MNBD_GAMMA24-1315</name>
</gene>
<dbReference type="Pfam" id="PF10531">
    <property type="entry name" value="SLBB"/>
    <property type="match status" value="1"/>
</dbReference>
<evidence type="ECO:0000256" key="8">
    <source>
        <dbReference type="SAM" id="MobiDB-lite"/>
    </source>
</evidence>
<dbReference type="PANTHER" id="PTHR43034">
    <property type="entry name" value="ION-TRANSLOCATING OXIDOREDUCTASE COMPLEX SUBUNIT C"/>
    <property type="match status" value="1"/>
</dbReference>
<dbReference type="InterPro" id="IPR011538">
    <property type="entry name" value="Nuo51_FMN-bd"/>
</dbReference>
<dbReference type="InterPro" id="IPR017900">
    <property type="entry name" value="4Fe4S_Fe_S_CS"/>
</dbReference>
<proteinExistence type="inferred from homology"/>
<evidence type="ECO:0000313" key="10">
    <source>
        <dbReference type="EMBL" id="VAX14087.1"/>
    </source>
</evidence>
<feature type="domain" description="4Fe-4S ferredoxin-type" evidence="9">
    <location>
        <begin position="397"/>
        <end position="427"/>
    </location>
</feature>
<dbReference type="GO" id="GO:0046872">
    <property type="term" value="F:metal ion binding"/>
    <property type="evidence" value="ECO:0007669"/>
    <property type="project" value="UniProtKB-KW"/>
</dbReference>
<name>A0A3B1CB70_9ZZZZ</name>
<dbReference type="GO" id="GO:0051539">
    <property type="term" value="F:4 iron, 4 sulfur cluster binding"/>
    <property type="evidence" value="ECO:0007669"/>
    <property type="project" value="UniProtKB-KW"/>
</dbReference>
<dbReference type="Gene3D" id="3.40.50.11540">
    <property type="entry name" value="NADH-ubiquinone oxidoreductase 51kDa subunit"/>
    <property type="match status" value="1"/>
</dbReference>
<feature type="domain" description="4Fe-4S ferredoxin-type" evidence="9">
    <location>
        <begin position="358"/>
        <end position="388"/>
    </location>
</feature>
<dbReference type="NCBIfam" id="TIGR01945">
    <property type="entry name" value="rnfC"/>
    <property type="match status" value="1"/>
</dbReference>
<keyword evidence="6" id="KW-0408">Iron</keyword>
<dbReference type="Pfam" id="PF13375">
    <property type="entry name" value="RnfC_N"/>
    <property type="match status" value="1"/>
</dbReference>
<dbReference type="InterPro" id="IPR026902">
    <property type="entry name" value="RnfC_N"/>
</dbReference>
<dbReference type="InterPro" id="IPR019554">
    <property type="entry name" value="Soluble_ligand-bd"/>
</dbReference>
<evidence type="ECO:0000256" key="3">
    <source>
        <dbReference type="ARBA" id="ARBA00022723"/>
    </source>
</evidence>
<keyword evidence="3" id="KW-0479">Metal-binding</keyword>
<dbReference type="FunFam" id="3.30.70.20:FF:000044">
    <property type="entry name" value="Ion-translocating oxidoreductase complex subunit C"/>
    <property type="match status" value="1"/>
</dbReference>
<protein>
    <submittedName>
        <fullName evidence="10">Electron transport complex protein RnfC</fullName>
    </submittedName>
</protein>
<dbReference type="SUPFAM" id="SSF142019">
    <property type="entry name" value="Nqo1 FMN-binding domain-like"/>
    <property type="match status" value="1"/>
</dbReference>
<dbReference type="AlphaFoldDB" id="A0A3B1CB70"/>
<dbReference type="SUPFAM" id="SSF46548">
    <property type="entry name" value="alpha-helical ferredoxin"/>
    <property type="match status" value="1"/>
</dbReference>
<dbReference type="GO" id="GO:0016020">
    <property type="term" value="C:membrane"/>
    <property type="evidence" value="ECO:0007669"/>
    <property type="project" value="InterPro"/>
</dbReference>
<dbReference type="Pfam" id="PF01512">
    <property type="entry name" value="Complex1_51K"/>
    <property type="match status" value="1"/>
</dbReference>
<dbReference type="InterPro" id="IPR037225">
    <property type="entry name" value="Nuo51_FMN-bd_sf"/>
</dbReference>
<dbReference type="NCBIfam" id="NF003454">
    <property type="entry name" value="PRK05035.1"/>
    <property type="match status" value="1"/>
</dbReference>
<dbReference type="InterPro" id="IPR017896">
    <property type="entry name" value="4Fe4S_Fe-S-bd"/>
</dbReference>
<keyword evidence="7" id="KW-0411">Iron-sulfur</keyword>
<reference evidence="10" key="1">
    <citation type="submission" date="2018-06" db="EMBL/GenBank/DDBJ databases">
        <authorList>
            <person name="Zhirakovskaya E."/>
        </authorList>
    </citation>
    <scope>NUCLEOTIDE SEQUENCE</scope>
</reference>
<evidence type="ECO:0000256" key="2">
    <source>
        <dbReference type="ARBA" id="ARBA00022485"/>
    </source>
</evidence>
<dbReference type="Gene3D" id="3.30.70.20">
    <property type="match status" value="1"/>
</dbReference>
<accession>A0A3B1CB70</accession>
<dbReference type="HAMAP" id="MF_00461">
    <property type="entry name" value="RsxC_RnfC"/>
    <property type="match status" value="1"/>
</dbReference>
<sequence length="537" mass="60181">MKHRLSHFHGGLHLPEHKKISMQELIHEAAIPPLLTLPLQQHIGEPAEALVSIGERVLKGQMIAEAKSFVSAPVHATTSGRISAIENRPVPHPSGLDAPCIVIETDGKDEAIDMPTHDYHKMEPAELRHLLRDAGIVGLGGAGFPSFIKLNPGPGNRVKTLLLNGAECEPYITCDAMLMQQRPHEIIKGLLVMKQALQAEHCIIAVEDNKRLAHTMLVNALEEHEPHDIEIVQVPTLYPTGGEKQLIKVVTGIEVPANNRPVNVGIVCHNVATAAAVYDAMRGLPLISRVVTVTGDAIRHPRNLQVRFGTPFRFLLDQCGFDEKADVDLIMGGPLMGFKVADQNVPVIKTSNCVLSLKRKPHSPAMPCIRCAECARVCPLQLLPQQLYWYARAQDFDRIQDYNLFDCIECGACAYVCPSHIPLVNYYRFAKTEIWAQEEEKKKADLARQRHEFRQYRLQRKKKEDEERKRRKKELLKKTGNNSDDKNAKKAAIEAAMARVKARREEQEQEKKNTDNLSAAQKEAIAKIEDRRKKTGN</sequence>
<dbReference type="PROSITE" id="PS51379">
    <property type="entry name" value="4FE4S_FER_2"/>
    <property type="match status" value="2"/>
</dbReference>
<feature type="compositionally biased region" description="Basic and acidic residues" evidence="8">
    <location>
        <begin position="503"/>
        <end position="514"/>
    </location>
</feature>
<dbReference type="EMBL" id="UOFZ01000155">
    <property type="protein sequence ID" value="VAX14087.1"/>
    <property type="molecule type" value="Genomic_DNA"/>
</dbReference>
<feature type="compositionally biased region" description="Basic and acidic residues" evidence="8">
    <location>
        <begin position="483"/>
        <end position="492"/>
    </location>
</feature>
<feature type="compositionally biased region" description="Basic and acidic residues" evidence="8">
    <location>
        <begin position="524"/>
        <end position="537"/>
    </location>
</feature>
<keyword evidence="1" id="KW-0813">Transport</keyword>
<evidence type="ECO:0000256" key="5">
    <source>
        <dbReference type="ARBA" id="ARBA00022982"/>
    </source>
</evidence>
<dbReference type="Pfam" id="PF12838">
    <property type="entry name" value="Fer4_7"/>
    <property type="match status" value="1"/>
</dbReference>
<feature type="region of interest" description="Disordered" evidence="8">
    <location>
        <begin position="460"/>
        <end position="537"/>
    </location>
</feature>
<dbReference type="InterPro" id="IPR010208">
    <property type="entry name" value="Ion_transpt_RnfC/RsxC"/>
</dbReference>
<evidence type="ECO:0000256" key="1">
    <source>
        <dbReference type="ARBA" id="ARBA00022448"/>
    </source>
</evidence>